<dbReference type="GO" id="GO:0020037">
    <property type="term" value="F:heme binding"/>
    <property type="evidence" value="ECO:0007669"/>
    <property type="project" value="InterPro"/>
</dbReference>
<dbReference type="Pfam" id="PF06537">
    <property type="entry name" value="DHOR"/>
    <property type="match status" value="1"/>
</dbReference>
<evidence type="ECO:0000256" key="2">
    <source>
        <dbReference type="ARBA" id="ARBA00022723"/>
    </source>
</evidence>
<proteinExistence type="predicted"/>
<name>A0A8J7P871_9BACT</name>
<accession>A0A8J7P871</accession>
<evidence type="ECO:0000256" key="4">
    <source>
        <dbReference type="PROSITE-ProRule" id="PRU00433"/>
    </source>
</evidence>
<reference evidence="6" key="1">
    <citation type="submission" date="2021-02" db="EMBL/GenBank/DDBJ databases">
        <title>Genome-Resolved Metagenomics of a Microbial Community Performing Photosynthetic Biological Nutrient Removal.</title>
        <authorList>
            <person name="Mcdaniel E.A."/>
        </authorList>
    </citation>
    <scope>NUCLEOTIDE SEQUENCE</scope>
    <source>
        <strain evidence="6">UWPOB_OBS1</strain>
    </source>
</reference>
<evidence type="ECO:0000313" key="7">
    <source>
        <dbReference type="Proteomes" id="UP000664277"/>
    </source>
</evidence>
<dbReference type="EMBL" id="JAFLCK010000014">
    <property type="protein sequence ID" value="MBN8660844.1"/>
    <property type="molecule type" value="Genomic_DNA"/>
</dbReference>
<dbReference type="GO" id="GO:0009055">
    <property type="term" value="F:electron transfer activity"/>
    <property type="evidence" value="ECO:0007669"/>
    <property type="project" value="InterPro"/>
</dbReference>
<keyword evidence="1 4" id="KW-0349">Heme</keyword>
<dbReference type="GO" id="GO:0046872">
    <property type="term" value="F:metal ion binding"/>
    <property type="evidence" value="ECO:0007669"/>
    <property type="project" value="UniProtKB-KW"/>
</dbReference>
<dbReference type="Proteomes" id="UP000664277">
    <property type="component" value="Unassembled WGS sequence"/>
</dbReference>
<dbReference type="InterPro" id="IPR009056">
    <property type="entry name" value="Cyt_c-like_dom"/>
</dbReference>
<dbReference type="InterPro" id="IPR010538">
    <property type="entry name" value="DHOR"/>
</dbReference>
<dbReference type="PANTHER" id="PTHR30600:SF4">
    <property type="entry name" value="CYTOCHROME C DOMAIN-CONTAINING PROTEIN"/>
    <property type="match status" value="1"/>
</dbReference>
<evidence type="ECO:0000256" key="1">
    <source>
        <dbReference type="ARBA" id="ARBA00022617"/>
    </source>
</evidence>
<keyword evidence="3 4" id="KW-0408">Iron</keyword>
<organism evidence="6 7">
    <name type="scientific">Candidatus Obscuribacter phosphatis</name>
    <dbReference type="NCBI Taxonomy" id="1906157"/>
    <lineage>
        <taxon>Bacteria</taxon>
        <taxon>Bacillati</taxon>
        <taxon>Candidatus Melainabacteria</taxon>
        <taxon>Candidatus Obscuribacterales</taxon>
        <taxon>Candidatus Obscuribacteraceae</taxon>
        <taxon>Candidatus Obscuribacter</taxon>
    </lineage>
</organism>
<evidence type="ECO:0000313" key="6">
    <source>
        <dbReference type="EMBL" id="MBN8660844.1"/>
    </source>
</evidence>
<dbReference type="GO" id="GO:0004130">
    <property type="term" value="F:cytochrome-c peroxidase activity"/>
    <property type="evidence" value="ECO:0007669"/>
    <property type="project" value="TreeGrafter"/>
</dbReference>
<dbReference type="Gene3D" id="1.10.760.10">
    <property type="entry name" value="Cytochrome c-like domain"/>
    <property type="match status" value="1"/>
</dbReference>
<evidence type="ECO:0000259" key="5">
    <source>
        <dbReference type="PROSITE" id="PS51007"/>
    </source>
</evidence>
<sequence length="472" mass="52394">MSKKPVLSFLNRKFTQLFIVLAVLVVAQIAWTTYKDVPVNYFSFSPTNAQNKDRKDPTDNRGEPVEGLSARQLKAFEEGKVLFKKKFTVKEGLGPLFNGESCFECHGQPGYAVGGEGRDNSSTSIVNFARRLPSSPKSKLPFSEVAESIGKRDVDFFLEKGGPSQQKRSITTEDPDLLPFHIQVDADMIPANADIISPRHSPPIFGDGLIDNIADADIIANSIKQNIEHPEMAGRPISAVDRYTEAPRVGRFGWKNQNVNLFNFTTGAMNIELGLTTYLNSTENSSKSFGIFPKEVYQVIPPGPNDKGEILVKLNYFQALLAPPKRGEITEEVKRGEKLFAQTNCAVCHQPSMNTTPVGYVIDPDSPLPKLNYMKVDALSNKKFYPYSDFLVHQMGKDLADGFPQEGAKGGEWRTTPLWGLRFKKFLLHDGRTQVVHDAIMYHGGQAEKSKQAYASLPKADQDALLAFLNSL</sequence>
<protein>
    <submittedName>
        <fullName evidence="6">C-type cytochrome</fullName>
    </submittedName>
</protein>
<feature type="domain" description="Cytochrome c" evidence="5">
    <location>
        <begin position="331"/>
        <end position="472"/>
    </location>
</feature>
<dbReference type="PROSITE" id="PS51007">
    <property type="entry name" value="CYTC"/>
    <property type="match status" value="1"/>
</dbReference>
<keyword evidence="2 4" id="KW-0479">Metal-binding</keyword>
<dbReference type="SUPFAM" id="SSF46626">
    <property type="entry name" value="Cytochrome c"/>
    <property type="match status" value="1"/>
</dbReference>
<dbReference type="InterPro" id="IPR036909">
    <property type="entry name" value="Cyt_c-like_dom_sf"/>
</dbReference>
<dbReference type="InterPro" id="IPR051395">
    <property type="entry name" value="Cytochrome_c_Peroxidase/MauG"/>
</dbReference>
<comment type="caution">
    <text evidence="6">The sequence shown here is derived from an EMBL/GenBank/DDBJ whole genome shotgun (WGS) entry which is preliminary data.</text>
</comment>
<dbReference type="AlphaFoldDB" id="A0A8J7P871"/>
<dbReference type="PANTHER" id="PTHR30600">
    <property type="entry name" value="CYTOCHROME C PEROXIDASE-RELATED"/>
    <property type="match status" value="1"/>
</dbReference>
<evidence type="ECO:0000256" key="3">
    <source>
        <dbReference type="ARBA" id="ARBA00023004"/>
    </source>
</evidence>
<gene>
    <name evidence="6" type="ORF">J0M35_10795</name>
</gene>